<dbReference type="EMBL" id="BTGC01000003">
    <property type="protein sequence ID" value="GMM49897.1"/>
    <property type="molecule type" value="Genomic_DNA"/>
</dbReference>
<gene>
    <name evidence="2" type="ORF">DASB73_008550</name>
</gene>
<comment type="caution">
    <text evidence="2">The sequence shown here is derived from an EMBL/GenBank/DDBJ whole genome shotgun (WGS) entry which is preliminary data.</text>
</comment>
<keyword evidence="3" id="KW-1185">Reference proteome</keyword>
<feature type="region of interest" description="Disordered" evidence="1">
    <location>
        <begin position="1"/>
        <end position="63"/>
    </location>
</feature>
<name>A0AAV5RFZ4_STABA</name>
<organism evidence="2 3">
    <name type="scientific">Starmerella bacillaris</name>
    <name type="common">Yeast</name>
    <name type="synonym">Candida zemplinina</name>
    <dbReference type="NCBI Taxonomy" id="1247836"/>
    <lineage>
        <taxon>Eukaryota</taxon>
        <taxon>Fungi</taxon>
        <taxon>Dikarya</taxon>
        <taxon>Ascomycota</taxon>
        <taxon>Saccharomycotina</taxon>
        <taxon>Dipodascomycetes</taxon>
        <taxon>Dipodascales</taxon>
        <taxon>Trichomonascaceae</taxon>
        <taxon>Starmerella</taxon>
    </lineage>
</organism>
<feature type="compositionally biased region" description="Basic residues" evidence="1">
    <location>
        <begin position="49"/>
        <end position="59"/>
    </location>
</feature>
<protein>
    <recommendedName>
        <fullName evidence="4">Ribosome biogenesis protein SLX9</fullName>
    </recommendedName>
</protein>
<proteinExistence type="predicted"/>
<feature type="compositionally biased region" description="Polar residues" evidence="1">
    <location>
        <begin position="19"/>
        <end position="31"/>
    </location>
</feature>
<dbReference type="Proteomes" id="UP001362899">
    <property type="component" value="Unassembled WGS sequence"/>
</dbReference>
<accession>A0AAV5RFZ4</accession>
<evidence type="ECO:0000313" key="2">
    <source>
        <dbReference type="EMBL" id="GMM49897.1"/>
    </source>
</evidence>
<reference evidence="2 3" key="1">
    <citation type="journal article" date="2023" name="Elife">
        <title>Identification of key yeast species and microbe-microbe interactions impacting larval growth of Drosophila in the wild.</title>
        <authorList>
            <person name="Mure A."/>
            <person name="Sugiura Y."/>
            <person name="Maeda R."/>
            <person name="Honda K."/>
            <person name="Sakurai N."/>
            <person name="Takahashi Y."/>
            <person name="Watada M."/>
            <person name="Katoh T."/>
            <person name="Gotoh A."/>
            <person name="Gotoh Y."/>
            <person name="Taniguchi I."/>
            <person name="Nakamura K."/>
            <person name="Hayashi T."/>
            <person name="Katayama T."/>
            <person name="Uemura T."/>
            <person name="Hattori Y."/>
        </authorList>
    </citation>
    <scope>NUCLEOTIDE SEQUENCE [LARGE SCALE GENOMIC DNA]</scope>
    <source>
        <strain evidence="2 3">SB-73</strain>
    </source>
</reference>
<evidence type="ECO:0000313" key="3">
    <source>
        <dbReference type="Proteomes" id="UP001362899"/>
    </source>
</evidence>
<feature type="compositionally biased region" description="Low complexity" evidence="1">
    <location>
        <begin position="39"/>
        <end position="48"/>
    </location>
</feature>
<sequence>MPQYTPEELHSASKRVMKSLSSTNSKANKQLSKPAIPNSIGIKSGKISKSSRKRLRRKERTNLAGKPITDLLDALPQAEAPRIVPLTELKEAQVKKVGEKAKINRKAEKKLVLHEIQAFGKPKSLEDIKQSIAKMNSQ</sequence>
<evidence type="ECO:0000256" key="1">
    <source>
        <dbReference type="SAM" id="MobiDB-lite"/>
    </source>
</evidence>
<dbReference type="AlphaFoldDB" id="A0AAV5RFZ4"/>
<evidence type="ECO:0008006" key="4">
    <source>
        <dbReference type="Google" id="ProtNLM"/>
    </source>
</evidence>